<dbReference type="KEGG" id="clup:CLUP02_10270"/>
<protein>
    <submittedName>
        <fullName evidence="2">Uncharacterized protein</fullName>
    </submittedName>
</protein>
<dbReference type="GeneID" id="73344256"/>
<dbReference type="EMBL" id="CP019477">
    <property type="protein sequence ID" value="UQC84774.1"/>
    <property type="molecule type" value="Genomic_DNA"/>
</dbReference>
<reference evidence="2" key="1">
    <citation type="journal article" date="2021" name="Mol. Plant Microbe Interact.">
        <title>Complete Genome Sequence of the Plant-Pathogenic Fungus Colletotrichum lupini.</title>
        <authorList>
            <person name="Baroncelli R."/>
            <person name="Pensec F."/>
            <person name="Da Lio D."/>
            <person name="Boufleur T."/>
            <person name="Vicente I."/>
            <person name="Sarrocco S."/>
            <person name="Picot A."/>
            <person name="Baraldi E."/>
            <person name="Sukno S."/>
            <person name="Thon M."/>
            <person name="Le Floch G."/>
        </authorList>
    </citation>
    <scope>NUCLEOTIDE SEQUENCE</scope>
    <source>
        <strain evidence="2">IMI 504893</strain>
    </source>
</reference>
<dbReference type="RefSeq" id="XP_049146391.1">
    <property type="nucleotide sequence ID" value="XM_049289246.1"/>
</dbReference>
<dbReference type="AlphaFoldDB" id="A0A9Q8WIL9"/>
<gene>
    <name evidence="2" type="ORF">CLUP02_10270</name>
</gene>
<feature type="region of interest" description="Disordered" evidence="1">
    <location>
        <begin position="1"/>
        <end position="115"/>
    </location>
</feature>
<feature type="compositionally biased region" description="Polar residues" evidence="1">
    <location>
        <begin position="101"/>
        <end position="113"/>
    </location>
</feature>
<feature type="compositionally biased region" description="Low complexity" evidence="1">
    <location>
        <begin position="30"/>
        <end position="42"/>
    </location>
</feature>
<proteinExistence type="predicted"/>
<organism evidence="2 3">
    <name type="scientific">Colletotrichum lupini</name>
    <dbReference type="NCBI Taxonomy" id="145971"/>
    <lineage>
        <taxon>Eukaryota</taxon>
        <taxon>Fungi</taxon>
        <taxon>Dikarya</taxon>
        <taxon>Ascomycota</taxon>
        <taxon>Pezizomycotina</taxon>
        <taxon>Sordariomycetes</taxon>
        <taxon>Hypocreomycetidae</taxon>
        <taxon>Glomerellales</taxon>
        <taxon>Glomerellaceae</taxon>
        <taxon>Colletotrichum</taxon>
        <taxon>Colletotrichum acutatum species complex</taxon>
    </lineage>
</organism>
<accession>A0A9Q8WIL9</accession>
<feature type="compositionally biased region" description="Basic and acidic residues" evidence="1">
    <location>
        <begin position="135"/>
        <end position="150"/>
    </location>
</feature>
<sequence length="168" mass="18248">LCITPSVTVTDNPWRLPSPIHPSPTIKGNPSTPSVRTPTTTTHETIKNRPWLITRGTAKPSGKRETGTAEALGATSCTSPGHSRRPGASQNESIDAGEPNTYPTTLRQNSSLPKTHEGLWSTVSIVNTPRSHISKTLDPRPKTREPKYPNDKAIVIKNPQPTFSSQDQ</sequence>
<name>A0A9Q8WIL9_9PEZI</name>
<evidence type="ECO:0000256" key="1">
    <source>
        <dbReference type="SAM" id="MobiDB-lite"/>
    </source>
</evidence>
<dbReference type="Proteomes" id="UP000830671">
    <property type="component" value="Chromosome 5"/>
</dbReference>
<feature type="compositionally biased region" description="Polar residues" evidence="1">
    <location>
        <begin position="1"/>
        <end position="11"/>
    </location>
</feature>
<evidence type="ECO:0000313" key="2">
    <source>
        <dbReference type="EMBL" id="UQC84774.1"/>
    </source>
</evidence>
<feature type="non-terminal residue" evidence="2">
    <location>
        <position position="1"/>
    </location>
</feature>
<feature type="region of interest" description="Disordered" evidence="1">
    <location>
        <begin position="127"/>
        <end position="152"/>
    </location>
</feature>
<evidence type="ECO:0000313" key="3">
    <source>
        <dbReference type="Proteomes" id="UP000830671"/>
    </source>
</evidence>
<keyword evidence="3" id="KW-1185">Reference proteome</keyword>